<feature type="binding site" evidence="10">
    <location>
        <position position="263"/>
    </location>
    <ligand>
        <name>NAD(+)</name>
        <dbReference type="ChEBI" id="CHEBI:57540"/>
    </ligand>
</feature>
<dbReference type="InterPro" id="IPR014027">
    <property type="entry name" value="UDP-Glc/GDP-Man_DH_C"/>
</dbReference>
<comment type="caution">
    <text evidence="12">The sequence shown here is derived from an EMBL/GenBank/DDBJ whole genome shotgun (WGS) entry which is preliminary data.</text>
</comment>
<comment type="similarity">
    <text evidence="2 7">Belongs to the UDP-glucose/GDP-mannose dehydrogenase family.</text>
</comment>
<dbReference type="InterPro" id="IPR017476">
    <property type="entry name" value="UDP-Glc/GDP-Man"/>
</dbReference>
<evidence type="ECO:0000313" key="12">
    <source>
        <dbReference type="EMBL" id="GIO35584.1"/>
    </source>
</evidence>
<dbReference type="Pfam" id="PF00984">
    <property type="entry name" value="UDPG_MGDP_dh"/>
    <property type="match status" value="1"/>
</dbReference>
<feature type="binding site" evidence="10">
    <location>
        <position position="121"/>
    </location>
    <ligand>
        <name>NAD(+)</name>
        <dbReference type="ChEBI" id="CHEBI:57540"/>
    </ligand>
</feature>
<evidence type="ECO:0000256" key="5">
    <source>
        <dbReference type="ARBA" id="ARBA00023027"/>
    </source>
</evidence>
<feature type="binding site" evidence="9">
    <location>
        <begin position="249"/>
        <end position="253"/>
    </location>
    <ligand>
        <name>substrate</name>
    </ligand>
</feature>
<evidence type="ECO:0000256" key="7">
    <source>
        <dbReference type="PIRNR" id="PIRNR000124"/>
    </source>
</evidence>
<feature type="binding site" evidence="9">
    <location>
        <position position="320"/>
    </location>
    <ligand>
        <name>substrate</name>
    </ligand>
</feature>
<evidence type="ECO:0000256" key="10">
    <source>
        <dbReference type="PIRSR" id="PIRSR500134-3"/>
    </source>
</evidence>
<dbReference type="EMBL" id="BORR01000001">
    <property type="protein sequence ID" value="GIO35584.1"/>
    <property type="molecule type" value="Genomic_DNA"/>
</dbReference>
<evidence type="ECO:0000313" key="13">
    <source>
        <dbReference type="Proteomes" id="UP000681162"/>
    </source>
</evidence>
<gene>
    <name evidence="12" type="primary">ugdH</name>
    <name evidence="12" type="ORF">J41TS12_04450</name>
</gene>
<feature type="binding site" evidence="10">
    <location>
        <position position="86"/>
    </location>
    <ligand>
        <name>NAD(+)</name>
        <dbReference type="ChEBI" id="CHEBI:57540"/>
    </ligand>
</feature>
<dbReference type="PIRSF" id="PIRSF000124">
    <property type="entry name" value="UDPglc_GDPman_dh"/>
    <property type="match status" value="1"/>
</dbReference>
<organism evidence="12 13">
    <name type="scientific">Paenibacillus antibioticophila</name>
    <dbReference type="NCBI Taxonomy" id="1274374"/>
    <lineage>
        <taxon>Bacteria</taxon>
        <taxon>Bacillati</taxon>
        <taxon>Bacillota</taxon>
        <taxon>Bacilli</taxon>
        <taxon>Bacillales</taxon>
        <taxon>Paenibacillaceae</taxon>
        <taxon>Paenibacillus</taxon>
    </lineage>
</organism>
<comment type="pathway">
    <text evidence="1">Nucleotide-sugar biosynthesis; UDP-alpha-D-glucuronate biosynthesis; UDP-alpha-D-glucuronate from UDP-alpha-D-glucose: step 1/1.</text>
</comment>
<dbReference type="NCBIfam" id="TIGR03026">
    <property type="entry name" value="NDP-sugDHase"/>
    <property type="match status" value="1"/>
</dbReference>
<dbReference type="EC" id="1.1.1.22" evidence="3 7"/>
<comment type="catalytic activity">
    <reaction evidence="6 7">
        <text>UDP-alpha-D-glucose + 2 NAD(+) + H2O = UDP-alpha-D-glucuronate + 2 NADH + 3 H(+)</text>
        <dbReference type="Rhea" id="RHEA:23596"/>
        <dbReference type="ChEBI" id="CHEBI:15377"/>
        <dbReference type="ChEBI" id="CHEBI:15378"/>
        <dbReference type="ChEBI" id="CHEBI:57540"/>
        <dbReference type="ChEBI" id="CHEBI:57945"/>
        <dbReference type="ChEBI" id="CHEBI:58052"/>
        <dbReference type="ChEBI" id="CHEBI:58885"/>
        <dbReference type="EC" id="1.1.1.22"/>
    </reaction>
</comment>
<feature type="binding site" evidence="10">
    <location>
        <position position="327"/>
    </location>
    <ligand>
        <name>NAD(+)</name>
        <dbReference type="ChEBI" id="CHEBI:57540"/>
    </ligand>
</feature>
<evidence type="ECO:0000256" key="4">
    <source>
        <dbReference type="ARBA" id="ARBA00023002"/>
    </source>
</evidence>
<dbReference type="SUPFAM" id="SSF48179">
    <property type="entry name" value="6-phosphogluconate dehydrogenase C-terminal domain-like"/>
    <property type="match status" value="1"/>
</dbReference>
<dbReference type="SMART" id="SM00984">
    <property type="entry name" value="UDPG_MGDP_dh_C"/>
    <property type="match status" value="1"/>
</dbReference>
<name>A0A919XMN3_9BACL</name>
<dbReference type="GO" id="GO:0003979">
    <property type="term" value="F:UDP-glucose 6-dehydrogenase activity"/>
    <property type="evidence" value="ECO:0007669"/>
    <property type="project" value="UniProtKB-EC"/>
</dbReference>
<dbReference type="Pfam" id="PF03720">
    <property type="entry name" value="UDPG_MGDP_dh_C"/>
    <property type="match status" value="1"/>
</dbReference>
<dbReference type="RefSeq" id="WP_212937984.1">
    <property type="nucleotide sequence ID" value="NZ_BORR01000001.1"/>
</dbReference>
<dbReference type="PANTHER" id="PTHR43750">
    <property type="entry name" value="UDP-GLUCOSE 6-DEHYDROGENASE TUAD"/>
    <property type="match status" value="1"/>
</dbReference>
<evidence type="ECO:0000256" key="1">
    <source>
        <dbReference type="ARBA" id="ARBA00004701"/>
    </source>
</evidence>
<dbReference type="GO" id="GO:0000271">
    <property type="term" value="P:polysaccharide biosynthetic process"/>
    <property type="evidence" value="ECO:0007669"/>
    <property type="project" value="InterPro"/>
</dbReference>
<feature type="binding site" evidence="10">
    <location>
        <position position="30"/>
    </location>
    <ligand>
        <name>NAD(+)</name>
        <dbReference type="ChEBI" id="CHEBI:57540"/>
    </ligand>
</feature>
<evidence type="ECO:0000256" key="3">
    <source>
        <dbReference type="ARBA" id="ARBA00012954"/>
    </source>
</evidence>
<protein>
    <recommendedName>
        <fullName evidence="3 7">UDP-glucose 6-dehydrogenase</fullName>
        <ecNumber evidence="3 7">1.1.1.22</ecNumber>
    </recommendedName>
</protein>
<dbReference type="InterPro" id="IPR028357">
    <property type="entry name" value="UDPglc_DH_bac"/>
</dbReference>
<evidence type="ECO:0000256" key="2">
    <source>
        <dbReference type="ARBA" id="ARBA00006601"/>
    </source>
</evidence>
<feature type="domain" description="UDP-glucose/GDP-mannose dehydrogenase C-terminal" evidence="11">
    <location>
        <begin position="313"/>
        <end position="411"/>
    </location>
</feature>
<evidence type="ECO:0000256" key="8">
    <source>
        <dbReference type="PIRSR" id="PIRSR500134-1"/>
    </source>
</evidence>
<evidence type="ECO:0000256" key="9">
    <source>
        <dbReference type="PIRSR" id="PIRSR500134-2"/>
    </source>
</evidence>
<sequence length="442" mass="48158">MRITVIGTGYVGLVTGASLAYLGHQAVCVDVNEEKIKLLKSGVMPLWEPGLESMIRDVELQGRLDYSTDVSASVPVSDAVFLTLGTPSSESGEVDLSALWSVVRSIAPMLHRDTLLIIKSTVPAGTCEQIEAYLHQQFPASASIAVAHNPEFLRQGSAVRDFLAPDRLVFGASRPEAHHRLEEIYAAIQSPVIKCGLREAELIKCASNAFLAMKISYANMMSDLCDALGISVDAVAEGMGLDRRIGSEFLRAGAGYGGSCFPKDLRALMALAAKEHLDMELLRATEAINRGRVQVICRRLEGVLGTLGDKQITIYGLAFKPNTDDTREAPALRICSMLQEAGARVRAYDPVVAGLPDPQVDVAIDMYEAADGSDCVVIVTDWDQFNRLDWGRLRQVMRSPYIFDARNMLDIAVMAENCKRYGLHYLSLGRPSIAPDVPLTID</sequence>
<dbReference type="GO" id="GO:0051287">
    <property type="term" value="F:NAD binding"/>
    <property type="evidence" value="ECO:0007669"/>
    <property type="project" value="InterPro"/>
</dbReference>
<dbReference type="SUPFAM" id="SSF51735">
    <property type="entry name" value="NAD(P)-binding Rossmann-fold domains"/>
    <property type="match status" value="1"/>
</dbReference>
<dbReference type="AlphaFoldDB" id="A0A919XMN3"/>
<feature type="binding site" evidence="9">
    <location>
        <position position="204"/>
    </location>
    <ligand>
        <name>substrate</name>
    </ligand>
</feature>
<feature type="active site" description="Nucleophile" evidence="8">
    <location>
        <position position="260"/>
    </location>
</feature>
<evidence type="ECO:0000256" key="6">
    <source>
        <dbReference type="ARBA" id="ARBA00047473"/>
    </source>
</evidence>
<dbReference type="Pfam" id="PF03721">
    <property type="entry name" value="UDPG_MGDP_dh_N"/>
    <property type="match status" value="1"/>
</dbReference>
<dbReference type="InterPro" id="IPR001732">
    <property type="entry name" value="UDP-Glc/GDP-Man_DH_N"/>
</dbReference>
<keyword evidence="4 7" id="KW-0560">Oxidoreductase</keyword>
<dbReference type="InterPro" id="IPR008927">
    <property type="entry name" value="6-PGluconate_DH-like_C_sf"/>
</dbReference>
<dbReference type="Proteomes" id="UP000681162">
    <property type="component" value="Unassembled WGS sequence"/>
</dbReference>
<dbReference type="InterPro" id="IPR036291">
    <property type="entry name" value="NAD(P)-bd_dom_sf"/>
</dbReference>
<dbReference type="PIRSF" id="PIRSF500134">
    <property type="entry name" value="UDPglc_DH_bac"/>
    <property type="match status" value="1"/>
</dbReference>
<dbReference type="Gene3D" id="3.40.50.720">
    <property type="entry name" value="NAD(P)-binding Rossmann-like Domain"/>
    <property type="match status" value="2"/>
</dbReference>
<keyword evidence="13" id="KW-1185">Reference proteome</keyword>
<dbReference type="PANTHER" id="PTHR43750:SF3">
    <property type="entry name" value="UDP-GLUCOSE 6-DEHYDROGENASE TUAD"/>
    <property type="match status" value="1"/>
</dbReference>
<dbReference type="InterPro" id="IPR036220">
    <property type="entry name" value="UDP-Glc/GDP-Man_DH_C_sf"/>
</dbReference>
<dbReference type="Gene3D" id="1.20.5.100">
    <property type="entry name" value="Cytochrome c1, transmembrane anchor, C-terminal"/>
    <property type="match status" value="1"/>
</dbReference>
<feature type="binding site" evidence="9">
    <location>
        <position position="257"/>
    </location>
    <ligand>
        <name>substrate</name>
    </ligand>
</feature>
<feature type="binding site" evidence="10">
    <location>
        <position position="35"/>
    </location>
    <ligand>
        <name>NAD(+)</name>
        <dbReference type="ChEBI" id="CHEBI:57540"/>
    </ligand>
</feature>
<evidence type="ECO:0000259" key="11">
    <source>
        <dbReference type="SMART" id="SM00984"/>
    </source>
</evidence>
<dbReference type="SUPFAM" id="SSF52413">
    <property type="entry name" value="UDP-glucose/GDP-mannose dehydrogenase C-terminal domain"/>
    <property type="match status" value="1"/>
</dbReference>
<keyword evidence="5 7" id="KW-0520">NAD</keyword>
<proteinExistence type="inferred from homology"/>
<accession>A0A919XMN3</accession>
<dbReference type="InterPro" id="IPR014026">
    <property type="entry name" value="UDP-Glc/GDP-Man_DH_dimer"/>
</dbReference>
<reference evidence="12 13" key="1">
    <citation type="submission" date="2021-03" db="EMBL/GenBank/DDBJ databases">
        <title>Antimicrobial resistance genes in bacteria isolated from Japanese honey, and their potential for conferring macrolide and lincosamide resistance in the American foulbrood pathogen Paenibacillus larvae.</title>
        <authorList>
            <person name="Okamoto M."/>
            <person name="Kumagai M."/>
            <person name="Kanamori H."/>
            <person name="Takamatsu D."/>
        </authorList>
    </citation>
    <scope>NUCLEOTIDE SEQUENCE [LARGE SCALE GENOMIC DNA]</scope>
    <source>
        <strain evidence="12 13">J41TS12</strain>
    </source>
</reference>